<dbReference type="EMBL" id="JAWDGP010003588">
    <property type="protein sequence ID" value="KAK3772902.1"/>
    <property type="molecule type" value="Genomic_DNA"/>
</dbReference>
<protein>
    <submittedName>
        <fullName evidence="1">Uncharacterized protein</fullName>
    </submittedName>
</protein>
<proteinExistence type="predicted"/>
<keyword evidence="2" id="KW-1185">Reference proteome</keyword>
<evidence type="ECO:0000313" key="2">
    <source>
        <dbReference type="Proteomes" id="UP001283361"/>
    </source>
</evidence>
<name>A0AAE0ZQR3_9GAST</name>
<evidence type="ECO:0000313" key="1">
    <source>
        <dbReference type="EMBL" id="KAK3772902.1"/>
    </source>
</evidence>
<gene>
    <name evidence="1" type="ORF">RRG08_024086</name>
</gene>
<reference evidence="1" key="1">
    <citation type="journal article" date="2023" name="G3 (Bethesda)">
        <title>A reference genome for the long-term kleptoplast-retaining sea slug Elysia crispata morphotype clarki.</title>
        <authorList>
            <person name="Eastman K.E."/>
            <person name="Pendleton A.L."/>
            <person name="Shaikh M.A."/>
            <person name="Suttiyut T."/>
            <person name="Ogas R."/>
            <person name="Tomko P."/>
            <person name="Gavelis G."/>
            <person name="Widhalm J.R."/>
            <person name="Wisecaver J.H."/>
        </authorList>
    </citation>
    <scope>NUCLEOTIDE SEQUENCE</scope>
    <source>
        <strain evidence="1">ECLA1</strain>
    </source>
</reference>
<organism evidence="1 2">
    <name type="scientific">Elysia crispata</name>
    <name type="common">lettuce slug</name>
    <dbReference type="NCBI Taxonomy" id="231223"/>
    <lineage>
        <taxon>Eukaryota</taxon>
        <taxon>Metazoa</taxon>
        <taxon>Spiralia</taxon>
        <taxon>Lophotrochozoa</taxon>
        <taxon>Mollusca</taxon>
        <taxon>Gastropoda</taxon>
        <taxon>Heterobranchia</taxon>
        <taxon>Euthyneura</taxon>
        <taxon>Panpulmonata</taxon>
        <taxon>Sacoglossa</taxon>
        <taxon>Placobranchoidea</taxon>
        <taxon>Plakobranchidae</taxon>
        <taxon>Elysia</taxon>
    </lineage>
</organism>
<accession>A0AAE0ZQR3</accession>
<comment type="caution">
    <text evidence="1">The sequence shown here is derived from an EMBL/GenBank/DDBJ whole genome shotgun (WGS) entry which is preliminary data.</text>
</comment>
<dbReference type="Proteomes" id="UP001283361">
    <property type="component" value="Unassembled WGS sequence"/>
</dbReference>
<sequence>MMPTTLHRNAWYLWIITSEALSVVSSNKKKRDAFSSYPRYHKNLFIKRTEENMEKDLATLLTQGNAKSEFSHADGDSDIVAKDEKFFGDKHHNITQLVQFCFILEAKPIGLGQSSLFRLSARHFPQMIQAKPSNKTHNENVLVTLPETIRNTQESIEGNEILWCRDESETGSECFTPHISTMDFNAT</sequence>
<dbReference type="AlphaFoldDB" id="A0AAE0ZQR3"/>